<evidence type="ECO:0008006" key="3">
    <source>
        <dbReference type="Google" id="ProtNLM"/>
    </source>
</evidence>
<dbReference type="GO" id="GO:1901135">
    <property type="term" value="P:carbohydrate derivative metabolic process"/>
    <property type="evidence" value="ECO:0007669"/>
    <property type="project" value="InterPro"/>
</dbReference>
<dbReference type="SUPFAM" id="SSF53697">
    <property type="entry name" value="SIS domain"/>
    <property type="match status" value="1"/>
</dbReference>
<keyword evidence="2" id="KW-1185">Reference proteome</keyword>
<evidence type="ECO:0000313" key="2">
    <source>
        <dbReference type="Proteomes" id="UP000076983"/>
    </source>
</evidence>
<comment type="caution">
    <text evidence="1">The sequence shown here is derived from an EMBL/GenBank/DDBJ whole genome shotgun (WGS) entry which is preliminary data.</text>
</comment>
<dbReference type="OrthoDB" id="395753at2"/>
<dbReference type="GO" id="GO:0097367">
    <property type="term" value="F:carbohydrate derivative binding"/>
    <property type="evidence" value="ECO:0007669"/>
    <property type="project" value="InterPro"/>
</dbReference>
<sequence>MSNQLKLKAYNFNLNLEDEWLQERVNLLFKKMSNRNLPGYENFIFHEMYLNYNKQTIKPIKNFVKEILSYQIKDIVIFSDGTSENNFQVIESFLLNNDLLQNNRIKFHFFSNTYSTNQLIKQLKTKKSLFSNNNVLFFIISFDKFAEDFKQFILNAFKLIKNLNKITNLNQKIFYLAKENLQNEFEMFDLSKKQKFFIPSIFNSNFALLNPINLILLYLKGLNIDALITGYIESNTYWQNYEIKFNKALQFALINNQIVKNKKINLVLNNQEATIKFTKWQAFLNFNNQLNRIFPISILVNQDLQTYGQKIMENQNYFVTYFALNKELFDYQLSDELLLKDLEVKTNVNLFSNFNNLVNLSVLEVLRNVARCPIISIEIKEKSEKSLGNLIAFIYWNNIFQAYLQNYNPFTFERIDYE</sequence>
<dbReference type="RefSeq" id="WP_063626199.1">
    <property type="nucleotide sequence ID" value="NZ_LVLH01000035.1"/>
</dbReference>
<dbReference type="EMBL" id="LVLH01000035">
    <property type="protein sequence ID" value="OAB48844.1"/>
    <property type="molecule type" value="Genomic_DNA"/>
</dbReference>
<dbReference type="STRING" id="29557.MGALLINA_04150"/>
<dbReference type="PATRIC" id="fig|29557.3.peg.407"/>
<dbReference type="AlphaFoldDB" id="A0A168RCP5"/>
<dbReference type="Proteomes" id="UP000076983">
    <property type="component" value="Unassembled WGS sequence"/>
</dbReference>
<gene>
    <name evidence="1" type="ORF">MGALLINA_04150</name>
</gene>
<dbReference type="InterPro" id="IPR046348">
    <property type="entry name" value="SIS_dom_sf"/>
</dbReference>
<evidence type="ECO:0000313" key="1">
    <source>
        <dbReference type="EMBL" id="OAB48844.1"/>
    </source>
</evidence>
<accession>A0A168RCP5</accession>
<organism evidence="1 2">
    <name type="scientific">Mycoplasmopsis gallinarum</name>
    <dbReference type="NCBI Taxonomy" id="29557"/>
    <lineage>
        <taxon>Bacteria</taxon>
        <taxon>Bacillati</taxon>
        <taxon>Mycoplasmatota</taxon>
        <taxon>Mycoplasmoidales</taxon>
        <taxon>Metamycoplasmataceae</taxon>
        <taxon>Mycoplasmopsis</taxon>
    </lineage>
</organism>
<dbReference type="Gene3D" id="3.40.50.10490">
    <property type="entry name" value="Glucose-6-phosphate isomerase like protein, domain 1"/>
    <property type="match status" value="2"/>
</dbReference>
<reference evidence="1 2" key="1">
    <citation type="submission" date="2016-03" db="EMBL/GenBank/DDBJ databases">
        <title>Genome sequence of Mycoplasma gallinarum strain Mgn_IPT.</title>
        <authorList>
            <person name="Yacoub E."/>
            <person name="Sirand-Pugnet P."/>
            <person name="Barre A."/>
            <person name="Maurier F."/>
            <person name="Blanchard A."/>
            <person name="Ben Abdelmoumen B.M."/>
        </authorList>
    </citation>
    <scope>NUCLEOTIDE SEQUENCE [LARGE SCALE GENOMIC DNA]</scope>
    <source>
        <strain evidence="1 2">Mgn_IPT</strain>
    </source>
</reference>
<protein>
    <recommendedName>
        <fullName evidence="3">Glucose-6-phosphate isomerase</fullName>
    </recommendedName>
</protein>
<proteinExistence type="predicted"/>
<name>A0A168RCP5_9BACT</name>